<reference evidence="3" key="1">
    <citation type="journal article" date="2023" name="Mol. Biol. Evol.">
        <title>Third-Generation Sequencing Reveals the Adaptive Role of the Epigenome in Three Deep-Sea Polychaetes.</title>
        <authorList>
            <person name="Perez M."/>
            <person name="Aroh O."/>
            <person name="Sun Y."/>
            <person name="Lan Y."/>
            <person name="Juniper S.K."/>
            <person name="Young C.R."/>
            <person name="Angers B."/>
            <person name="Qian P.Y."/>
        </authorList>
    </citation>
    <scope>NUCLEOTIDE SEQUENCE</scope>
    <source>
        <strain evidence="3">P08H-3</strain>
    </source>
</reference>
<evidence type="ECO:0000256" key="1">
    <source>
        <dbReference type="SAM" id="MobiDB-lite"/>
    </source>
</evidence>
<keyword evidence="4" id="KW-1185">Reference proteome</keyword>
<evidence type="ECO:0000313" key="4">
    <source>
        <dbReference type="Proteomes" id="UP001208570"/>
    </source>
</evidence>
<sequence>MQMDNKLRQIVKQVAEAQNFDSIGNYKDAYVKYLQSTENVIHQLLDNAVTTAEISCDANTKKMVSVGVMCIQRAEDLLNNKILIVSTSPTSSGISLSLVERQIMAAYRARMSGLSRRKATDMSLSLQRRLAENIAIGKAREKAVFFIKSVFFFLAKKKQERRVRLEAEAARRFATTTTVISKEELERRELYTKMWLLKWRQKLKDDPGDCVLIEKIVHLILRTTSHPLTQLLYTYQNKIYDVAQTLLKQWNCSHEMSEECQIIDGHASRSDSSLLSSQSTDVADDVTRSVLSISSHPDDHGLLDRCDNSGHNEGQENSSGKIHGITSGSTESSTDNVECSHCDNMKANRPLNELQHESDHCDDNHSTNRDSLSSVSLQEMDREAILHHLANVAADIQDYLEKLITMFIFVYESLDHATGRDCCYSCIAELFYKPVWSLILSLFRVVYKKEECQIQAVMHKYRNSSPFDLQIPRKFCLLPEDSLLMPEGYQPYQTAISELQTIVNTVSPLTKLECIVHVSRAICDCVEEFYTNNKNDIPNIGADDLLPMLSYVVIKTNLPQIYAECQALEELIHEGYLMGEEGYCLTSLETAMKYVISL</sequence>
<dbReference type="InterPro" id="IPR037191">
    <property type="entry name" value="VPS9_dom_sf"/>
</dbReference>
<dbReference type="AlphaFoldDB" id="A0AAD9K0F6"/>
<evidence type="ECO:0000313" key="3">
    <source>
        <dbReference type="EMBL" id="KAK2162261.1"/>
    </source>
</evidence>
<comment type="caution">
    <text evidence="3">The sequence shown here is derived from an EMBL/GenBank/DDBJ whole genome shotgun (WGS) entry which is preliminary data.</text>
</comment>
<dbReference type="InterPro" id="IPR045046">
    <property type="entry name" value="Vps9-like"/>
</dbReference>
<name>A0AAD9K0F6_9ANNE</name>
<dbReference type="GO" id="GO:0031267">
    <property type="term" value="F:small GTPase binding"/>
    <property type="evidence" value="ECO:0007669"/>
    <property type="project" value="TreeGrafter"/>
</dbReference>
<dbReference type="SUPFAM" id="SSF109993">
    <property type="entry name" value="VPS9 domain"/>
    <property type="match status" value="1"/>
</dbReference>
<dbReference type="GO" id="GO:0005829">
    <property type="term" value="C:cytosol"/>
    <property type="evidence" value="ECO:0007669"/>
    <property type="project" value="TreeGrafter"/>
</dbReference>
<dbReference type="Pfam" id="PF02204">
    <property type="entry name" value="VPS9"/>
    <property type="match status" value="1"/>
</dbReference>
<dbReference type="PANTHER" id="PTHR23101:SF98">
    <property type="entry name" value="VPS9 DOMAIN-CONTAINING PROTEIN 1"/>
    <property type="match status" value="1"/>
</dbReference>
<accession>A0AAD9K0F6</accession>
<dbReference type="SMART" id="SM00167">
    <property type="entry name" value="VPS9"/>
    <property type="match status" value="1"/>
</dbReference>
<organism evidence="3 4">
    <name type="scientific">Paralvinella palmiformis</name>
    <dbReference type="NCBI Taxonomy" id="53620"/>
    <lineage>
        <taxon>Eukaryota</taxon>
        <taxon>Metazoa</taxon>
        <taxon>Spiralia</taxon>
        <taxon>Lophotrochozoa</taxon>
        <taxon>Annelida</taxon>
        <taxon>Polychaeta</taxon>
        <taxon>Sedentaria</taxon>
        <taxon>Canalipalpata</taxon>
        <taxon>Terebellida</taxon>
        <taxon>Terebelliformia</taxon>
        <taxon>Alvinellidae</taxon>
        <taxon>Paralvinella</taxon>
    </lineage>
</organism>
<feature type="domain" description="VPS9" evidence="2">
    <location>
        <begin position="448"/>
        <end position="598"/>
    </location>
</feature>
<dbReference type="GO" id="GO:0030139">
    <property type="term" value="C:endocytic vesicle"/>
    <property type="evidence" value="ECO:0007669"/>
    <property type="project" value="TreeGrafter"/>
</dbReference>
<gene>
    <name evidence="3" type="ORF">LSH36_101g05011</name>
</gene>
<dbReference type="Proteomes" id="UP001208570">
    <property type="component" value="Unassembled WGS sequence"/>
</dbReference>
<dbReference type="Gene3D" id="1.20.1050.80">
    <property type="entry name" value="VPS9 domain"/>
    <property type="match status" value="1"/>
</dbReference>
<dbReference type="PANTHER" id="PTHR23101">
    <property type="entry name" value="RAB GDP/GTP EXCHANGE FACTOR"/>
    <property type="match status" value="1"/>
</dbReference>
<dbReference type="InterPro" id="IPR003123">
    <property type="entry name" value="VPS9"/>
</dbReference>
<dbReference type="GO" id="GO:0016192">
    <property type="term" value="P:vesicle-mediated transport"/>
    <property type="evidence" value="ECO:0007669"/>
    <property type="project" value="InterPro"/>
</dbReference>
<dbReference type="EMBL" id="JAODUP010000101">
    <property type="protein sequence ID" value="KAK2162261.1"/>
    <property type="molecule type" value="Genomic_DNA"/>
</dbReference>
<feature type="compositionally biased region" description="Polar residues" evidence="1">
    <location>
        <begin position="315"/>
        <end position="334"/>
    </location>
</feature>
<evidence type="ECO:0000259" key="2">
    <source>
        <dbReference type="PROSITE" id="PS51205"/>
    </source>
</evidence>
<protein>
    <recommendedName>
        <fullName evidence="2">VPS9 domain-containing protein</fullName>
    </recommendedName>
</protein>
<feature type="region of interest" description="Disordered" evidence="1">
    <location>
        <begin position="293"/>
        <end position="334"/>
    </location>
</feature>
<feature type="compositionally biased region" description="Basic and acidic residues" evidence="1">
    <location>
        <begin position="296"/>
        <end position="314"/>
    </location>
</feature>
<dbReference type="GO" id="GO:0005085">
    <property type="term" value="F:guanyl-nucleotide exchange factor activity"/>
    <property type="evidence" value="ECO:0007669"/>
    <property type="project" value="InterPro"/>
</dbReference>
<dbReference type="PROSITE" id="PS51205">
    <property type="entry name" value="VPS9"/>
    <property type="match status" value="1"/>
</dbReference>
<proteinExistence type="predicted"/>